<evidence type="ECO:0000259" key="2">
    <source>
        <dbReference type="Pfam" id="PF20231"/>
    </source>
</evidence>
<feature type="compositionally biased region" description="Basic and acidic residues" evidence="1">
    <location>
        <begin position="580"/>
        <end position="597"/>
    </location>
</feature>
<evidence type="ECO:0000313" key="4">
    <source>
        <dbReference type="Proteomes" id="UP000030669"/>
    </source>
</evidence>
<dbReference type="Pfam" id="PF20231">
    <property type="entry name" value="DUF6589"/>
    <property type="match status" value="1"/>
</dbReference>
<proteinExistence type="predicted"/>
<gene>
    <name evidence="3" type="ORF">GLOTRDRAFT_24745</name>
</gene>
<keyword evidence="4" id="KW-1185">Reference proteome</keyword>
<dbReference type="OrthoDB" id="3256296at2759"/>
<evidence type="ECO:0000313" key="3">
    <source>
        <dbReference type="EMBL" id="EPQ59181.1"/>
    </source>
</evidence>
<dbReference type="GeneID" id="19305144"/>
<feature type="region of interest" description="Disordered" evidence="1">
    <location>
        <begin position="558"/>
        <end position="618"/>
    </location>
</feature>
<name>S7QH99_GLOTA</name>
<dbReference type="OMA" id="SGHHITP"/>
<feature type="non-terminal residue" evidence="3">
    <location>
        <position position="803"/>
    </location>
</feature>
<organism evidence="3 4">
    <name type="scientific">Gloeophyllum trabeum (strain ATCC 11539 / FP-39264 / Madison 617)</name>
    <name type="common">Brown rot fungus</name>
    <dbReference type="NCBI Taxonomy" id="670483"/>
    <lineage>
        <taxon>Eukaryota</taxon>
        <taxon>Fungi</taxon>
        <taxon>Dikarya</taxon>
        <taxon>Basidiomycota</taxon>
        <taxon>Agaricomycotina</taxon>
        <taxon>Agaricomycetes</taxon>
        <taxon>Gloeophyllales</taxon>
        <taxon>Gloeophyllaceae</taxon>
        <taxon>Gloeophyllum</taxon>
    </lineage>
</organism>
<dbReference type="Proteomes" id="UP000030669">
    <property type="component" value="Unassembled WGS sequence"/>
</dbReference>
<feature type="domain" description="DUF6589" evidence="2">
    <location>
        <begin position="295"/>
        <end position="769"/>
    </location>
</feature>
<dbReference type="InterPro" id="IPR046496">
    <property type="entry name" value="DUF6589"/>
</dbReference>
<reference evidence="3 4" key="1">
    <citation type="journal article" date="2012" name="Science">
        <title>The Paleozoic origin of enzymatic lignin decomposition reconstructed from 31 fungal genomes.</title>
        <authorList>
            <person name="Floudas D."/>
            <person name="Binder M."/>
            <person name="Riley R."/>
            <person name="Barry K."/>
            <person name="Blanchette R.A."/>
            <person name="Henrissat B."/>
            <person name="Martinez A.T."/>
            <person name="Otillar R."/>
            <person name="Spatafora J.W."/>
            <person name="Yadav J.S."/>
            <person name="Aerts A."/>
            <person name="Benoit I."/>
            <person name="Boyd A."/>
            <person name="Carlson A."/>
            <person name="Copeland A."/>
            <person name="Coutinho P.M."/>
            <person name="de Vries R.P."/>
            <person name="Ferreira P."/>
            <person name="Findley K."/>
            <person name="Foster B."/>
            <person name="Gaskell J."/>
            <person name="Glotzer D."/>
            <person name="Gorecki P."/>
            <person name="Heitman J."/>
            <person name="Hesse C."/>
            <person name="Hori C."/>
            <person name="Igarashi K."/>
            <person name="Jurgens J.A."/>
            <person name="Kallen N."/>
            <person name="Kersten P."/>
            <person name="Kohler A."/>
            <person name="Kuees U."/>
            <person name="Kumar T.K.A."/>
            <person name="Kuo A."/>
            <person name="LaButti K."/>
            <person name="Larrondo L.F."/>
            <person name="Lindquist E."/>
            <person name="Ling A."/>
            <person name="Lombard V."/>
            <person name="Lucas S."/>
            <person name="Lundell T."/>
            <person name="Martin R."/>
            <person name="McLaughlin D.J."/>
            <person name="Morgenstern I."/>
            <person name="Morin E."/>
            <person name="Murat C."/>
            <person name="Nagy L.G."/>
            <person name="Nolan M."/>
            <person name="Ohm R.A."/>
            <person name="Patyshakuliyeva A."/>
            <person name="Rokas A."/>
            <person name="Ruiz-Duenas F.J."/>
            <person name="Sabat G."/>
            <person name="Salamov A."/>
            <person name="Samejima M."/>
            <person name="Schmutz J."/>
            <person name="Slot J.C."/>
            <person name="St John F."/>
            <person name="Stenlid J."/>
            <person name="Sun H."/>
            <person name="Sun S."/>
            <person name="Syed K."/>
            <person name="Tsang A."/>
            <person name="Wiebenga A."/>
            <person name="Young D."/>
            <person name="Pisabarro A."/>
            <person name="Eastwood D.C."/>
            <person name="Martin F."/>
            <person name="Cullen D."/>
            <person name="Grigoriev I.V."/>
            <person name="Hibbett D.S."/>
        </authorList>
    </citation>
    <scope>NUCLEOTIDE SEQUENCE [LARGE SCALE GENOMIC DNA]</scope>
    <source>
        <strain evidence="3 4">ATCC 11539</strain>
    </source>
</reference>
<dbReference type="eggNOG" id="ENOG502SJ72">
    <property type="taxonomic scope" value="Eukaryota"/>
</dbReference>
<evidence type="ECO:0000256" key="1">
    <source>
        <dbReference type="SAM" id="MobiDB-lite"/>
    </source>
</evidence>
<dbReference type="EMBL" id="KB469297">
    <property type="protein sequence ID" value="EPQ59181.1"/>
    <property type="molecule type" value="Genomic_DNA"/>
</dbReference>
<accession>S7QH99</accession>
<sequence>WTLGDFMHYAFAVNLTDNKGRKITRSVSHARFISNFLAGRNTYLPTQILEAWYNSPFGAPETSTEHLMYSVSMPPTSIKPARPGISAFAAQLVEKKLIREAEDAVRPASGLHAIGSSKHISGILKRHQGLTWHYLTKIAARKPRVREGKILERQQRPVEAIITHILSSLNYSRTHEAKRLPLTLGLLYFATGAPYLLYRINSRVALMPSYSTIRATLQHLSEEEAVSVRELGRSEENWLTLRLDNVQRYAKQWEESIGSKPQMLKGMAATAVKATRFDPSAWDLSDKKERLRKNLRKHINADWFLKLIDQTHLEVVFVLQWIQTLIRYIPELAHMKDHIDMLYKTRARKHAPSAAERTEVHPLSTIKKDENLTTELADALVDFLGQMGQKESNYQRRLVLVGGDGMTFERVHQLKRYLQFHEDDFQNFSMLEPLLELWHTAWTDLSRLFQTHWGETLTKDPSALGHSAAAISRKAPANLSKVDYYPASQLAYLVLDVRLLDCWRLYFGTEDIFEYFRKLKDDDKLPTFEVLEEAAKTLHRTYTSLRAYERSLNGSQSGAYRVPCGSDWQDKPSDNPQDTLPDKPELDVQGETRHKESQPSAGTEGSAGPEGAARTPFRGDRVLGRSQRFLSDAMLSREAAIATPLGDSGRVYETLKVMLVTFAGSSHSKYTAYLMEMITSLELESSPALKEAILSNWLVNPSGVEGHYIEGDLMQEHFNLDLEEMVERKNIDFDDPFMREVVSRNLHHFNRLKTEYEVGVGLKVRTRAHTSPHTRPEVKELLRVYRECELHMFRSGREMGTRD</sequence>
<protein>
    <recommendedName>
        <fullName evidence="2">DUF6589 domain-containing protein</fullName>
    </recommendedName>
</protein>
<dbReference type="RefSeq" id="XP_007861646.1">
    <property type="nucleotide sequence ID" value="XM_007863455.1"/>
</dbReference>
<dbReference type="KEGG" id="gtr:GLOTRDRAFT_24745"/>
<feature type="non-terminal residue" evidence="3">
    <location>
        <position position="1"/>
    </location>
</feature>
<dbReference type="AlphaFoldDB" id="S7QH99"/>
<dbReference type="HOGENOM" id="CLU_006728_0_0_1"/>